<comment type="caution">
    <text evidence="1">The sequence shown here is derived from an EMBL/GenBank/DDBJ whole genome shotgun (WGS) entry which is preliminary data.</text>
</comment>
<dbReference type="EMBL" id="NFKM01000020">
    <property type="protein sequence ID" value="OUP57572.1"/>
    <property type="molecule type" value="Genomic_DNA"/>
</dbReference>
<dbReference type="RefSeq" id="WP_087159038.1">
    <property type="nucleotide sequence ID" value="NZ_NFHU01000002.1"/>
</dbReference>
<organism evidence="1 2">
    <name type="scientific">Faecalitalea cylindroides</name>
    <dbReference type="NCBI Taxonomy" id="39483"/>
    <lineage>
        <taxon>Bacteria</taxon>
        <taxon>Bacillati</taxon>
        <taxon>Bacillota</taxon>
        <taxon>Erysipelotrichia</taxon>
        <taxon>Erysipelotrichales</taxon>
        <taxon>Erysipelotrichaceae</taxon>
        <taxon>Faecalitalea</taxon>
    </lineage>
</organism>
<sequence length="61" mass="7050">MENSLFMNAQEVAELLGTSKAYAYKLIQKLNKELAKEGYITIQGKVNRSFFKKRIYGEEES</sequence>
<name>A0A1Y3VPC7_9FIRM</name>
<evidence type="ECO:0000313" key="2">
    <source>
        <dbReference type="Proteomes" id="UP000195447"/>
    </source>
</evidence>
<evidence type="ECO:0000313" key="1">
    <source>
        <dbReference type="EMBL" id="OUP57572.1"/>
    </source>
</evidence>
<protein>
    <submittedName>
        <fullName evidence="1">MarR family transcriptional regulator</fullName>
    </submittedName>
</protein>
<reference evidence="2" key="1">
    <citation type="submission" date="2017-04" db="EMBL/GenBank/DDBJ databases">
        <title>Function of individual gut microbiota members based on whole genome sequencing of pure cultures obtained from chicken caecum.</title>
        <authorList>
            <person name="Medvecky M."/>
            <person name="Cejkova D."/>
            <person name="Polansky O."/>
            <person name="Karasova D."/>
            <person name="Kubasova T."/>
            <person name="Cizek A."/>
            <person name="Rychlik I."/>
        </authorList>
    </citation>
    <scope>NUCLEOTIDE SEQUENCE [LARGE SCALE GENOMIC DNA]</scope>
    <source>
        <strain evidence="2">An178</strain>
    </source>
</reference>
<accession>A0A1Y3VPC7</accession>
<gene>
    <name evidence="1" type="ORF">B5F14_08815</name>
</gene>
<keyword evidence="2" id="KW-1185">Reference proteome</keyword>
<dbReference type="AlphaFoldDB" id="A0A1Y3VPC7"/>
<dbReference type="Proteomes" id="UP000195447">
    <property type="component" value="Unassembled WGS sequence"/>
</dbReference>
<proteinExistence type="predicted"/>